<dbReference type="RefSeq" id="WP_175191568.1">
    <property type="nucleotide sequence ID" value="NZ_CADIJO010000003.1"/>
</dbReference>
<dbReference type="InterPro" id="IPR011991">
    <property type="entry name" value="ArsR-like_HTH"/>
</dbReference>
<protein>
    <recommendedName>
        <fullName evidence="4">HTH hxlR-type domain-containing protein</fullName>
    </recommendedName>
</protein>
<dbReference type="Gene3D" id="1.10.10.10">
    <property type="entry name" value="Winged helix-like DNA-binding domain superfamily/Winged helix DNA-binding domain"/>
    <property type="match status" value="1"/>
</dbReference>
<dbReference type="PANTHER" id="PTHR33204:SF37">
    <property type="entry name" value="HTH-TYPE TRANSCRIPTIONAL REGULATOR YODB"/>
    <property type="match status" value="1"/>
</dbReference>
<feature type="domain" description="HTH hxlR-type" evidence="4">
    <location>
        <begin position="17"/>
        <end position="115"/>
    </location>
</feature>
<keyword evidence="2" id="KW-0238">DNA-binding</keyword>
<dbReference type="PANTHER" id="PTHR33204">
    <property type="entry name" value="TRANSCRIPTIONAL REGULATOR, MARR FAMILY"/>
    <property type="match status" value="1"/>
</dbReference>
<keyword evidence="1" id="KW-0805">Transcription regulation</keyword>
<reference evidence="5 6" key="1">
    <citation type="submission" date="2020-04" db="EMBL/GenBank/DDBJ databases">
        <authorList>
            <person name="De Canck E."/>
        </authorList>
    </citation>
    <scope>NUCLEOTIDE SEQUENCE [LARGE SCALE GENOMIC DNA]</scope>
    <source>
        <strain evidence="5 6">LMG 3458</strain>
    </source>
</reference>
<proteinExistence type="predicted"/>
<gene>
    <name evidence="5" type="ORF">LMG3458_01310</name>
</gene>
<dbReference type="CDD" id="cd00090">
    <property type="entry name" value="HTH_ARSR"/>
    <property type="match status" value="1"/>
</dbReference>
<dbReference type="GO" id="GO:0003677">
    <property type="term" value="F:DNA binding"/>
    <property type="evidence" value="ECO:0007669"/>
    <property type="project" value="UniProtKB-KW"/>
</dbReference>
<dbReference type="EMBL" id="CADIJO010000003">
    <property type="protein sequence ID" value="CAB3675142.1"/>
    <property type="molecule type" value="Genomic_DNA"/>
</dbReference>
<evidence type="ECO:0000256" key="2">
    <source>
        <dbReference type="ARBA" id="ARBA00023125"/>
    </source>
</evidence>
<evidence type="ECO:0000256" key="1">
    <source>
        <dbReference type="ARBA" id="ARBA00023015"/>
    </source>
</evidence>
<evidence type="ECO:0000256" key="3">
    <source>
        <dbReference type="ARBA" id="ARBA00023163"/>
    </source>
</evidence>
<organism evidence="5 6">
    <name type="scientific">Achromobacter deleyi</name>
    <dbReference type="NCBI Taxonomy" id="1353891"/>
    <lineage>
        <taxon>Bacteria</taxon>
        <taxon>Pseudomonadati</taxon>
        <taxon>Pseudomonadota</taxon>
        <taxon>Betaproteobacteria</taxon>
        <taxon>Burkholderiales</taxon>
        <taxon>Alcaligenaceae</taxon>
        <taxon>Achromobacter</taxon>
    </lineage>
</organism>
<evidence type="ECO:0000313" key="5">
    <source>
        <dbReference type="EMBL" id="CAB3675142.1"/>
    </source>
</evidence>
<keyword evidence="3" id="KW-0804">Transcription</keyword>
<accession>A0A6S6ZF78</accession>
<dbReference type="GO" id="GO:0006355">
    <property type="term" value="P:regulation of DNA-templated transcription"/>
    <property type="evidence" value="ECO:0007669"/>
    <property type="project" value="UniProtKB-ARBA"/>
</dbReference>
<dbReference type="InterPro" id="IPR036390">
    <property type="entry name" value="WH_DNA-bd_sf"/>
</dbReference>
<dbReference type="AlphaFoldDB" id="A0A6S6ZF78"/>
<dbReference type="InterPro" id="IPR036388">
    <property type="entry name" value="WH-like_DNA-bd_sf"/>
</dbReference>
<dbReference type="PROSITE" id="PS51118">
    <property type="entry name" value="HTH_HXLR"/>
    <property type="match status" value="1"/>
</dbReference>
<evidence type="ECO:0000259" key="4">
    <source>
        <dbReference type="PROSITE" id="PS51118"/>
    </source>
</evidence>
<sequence length="128" mass="14371">MAPPSHRAPADVFDAACPSRRALELISGKWVPLILPALAQGPLRNGELLRRLDGISQKIMTQTLRELERHGLVRREDLHTVPPHVRYHLTELGRSLNVALVALDRWAEQHHAQLDAAARRHDAAHPPH</sequence>
<dbReference type="SUPFAM" id="SSF46785">
    <property type="entry name" value="Winged helix' DNA-binding domain"/>
    <property type="match status" value="1"/>
</dbReference>
<evidence type="ECO:0000313" key="6">
    <source>
        <dbReference type="Proteomes" id="UP000494111"/>
    </source>
</evidence>
<name>A0A6S6ZF78_9BURK</name>
<dbReference type="InterPro" id="IPR002577">
    <property type="entry name" value="HTH_HxlR"/>
</dbReference>
<dbReference type="Pfam" id="PF01638">
    <property type="entry name" value="HxlR"/>
    <property type="match status" value="1"/>
</dbReference>
<dbReference type="Proteomes" id="UP000494111">
    <property type="component" value="Unassembled WGS sequence"/>
</dbReference>